<dbReference type="OrthoDB" id="3373298at2"/>
<dbReference type="RefSeq" id="WP_122195108.1">
    <property type="nucleotide sequence ID" value="NZ_JBHSKC010000008.1"/>
</dbReference>
<name>A0A3M2M3F9_9ACTN</name>
<evidence type="ECO:0000256" key="1">
    <source>
        <dbReference type="SAM" id="MobiDB-lite"/>
    </source>
</evidence>
<organism evidence="2 3">
    <name type="scientific">Actinomadura harenae</name>
    <dbReference type="NCBI Taxonomy" id="2483351"/>
    <lineage>
        <taxon>Bacteria</taxon>
        <taxon>Bacillati</taxon>
        <taxon>Actinomycetota</taxon>
        <taxon>Actinomycetes</taxon>
        <taxon>Streptosporangiales</taxon>
        <taxon>Thermomonosporaceae</taxon>
        <taxon>Actinomadura</taxon>
    </lineage>
</organism>
<dbReference type="EMBL" id="RFFG01000024">
    <property type="protein sequence ID" value="RMI43650.1"/>
    <property type="molecule type" value="Genomic_DNA"/>
</dbReference>
<feature type="region of interest" description="Disordered" evidence="1">
    <location>
        <begin position="108"/>
        <end position="134"/>
    </location>
</feature>
<reference evidence="2 3" key="1">
    <citation type="submission" date="2018-10" db="EMBL/GenBank/DDBJ databases">
        <title>Isolation from soil.</title>
        <authorList>
            <person name="Hu J."/>
        </authorList>
    </citation>
    <scope>NUCLEOTIDE SEQUENCE [LARGE SCALE GENOMIC DNA]</scope>
    <source>
        <strain evidence="2 3">NEAU-Ht49</strain>
    </source>
</reference>
<dbReference type="AlphaFoldDB" id="A0A3M2M3F9"/>
<gene>
    <name evidence="2" type="ORF">EBO15_15555</name>
</gene>
<dbReference type="SUPFAM" id="SSF56770">
    <property type="entry name" value="HydA/Nqo6-like"/>
    <property type="match status" value="1"/>
</dbReference>
<sequence>MGLRARLLRYAAGRPRPLVVAVPGFTGVRLAVEADLRRRGWRPALAPAEADLLIVCGRPGPDLARAIDTVWDQMPSPRARADAPTASDVPSALDAASAHLADEPAQLEDAAQRASYTPETSMDHSTMDHGDMDHGDMDHSAMGHGDMDHGAMGHEGHESMDHEAMGHESMGHEAMGHEGHGGHGGHGGGHDHHMMGAPHGLAMADRAPDRDGLKLDVLHVPFGPVLADWPAGLKVTFTLQGDVVQAAEVEHLAGDAGAGRFWDGTNVVAARLDALARLLAVAGWTGQAAQARVLRDQALDGKVEKARLEKFVRRTRRSRTLRWMLQDVGLGETNAWTRASGWLAEIGGETRPDTSAATPPLGELLVGLDVAAARLLVAALDPDTEGAVAEHV</sequence>
<dbReference type="Proteomes" id="UP000282674">
    <property type="component" value="Unassembled WGS sequence"/>
</dbReference>
<accession>A0A3M2M3F9</accession>
<comment type="caution">
    <text evidence="2">The sequence shown here is derived from an EMBL/GenBank/DDBJ whole genome shotgun (WGS) entry which is preliminary data.</text>
</comment>
<evidence type="ECO:0000313" key="2">
    <source>
        <dbReference type="EMBL" id="RMI43650.1"/>
    </source>
</evidence>
<keyword evidence="3" id="KW-1185">Reference proteome</keyword>
<feature type="compositionally biased region" description="Basic and acidic residues" evidence="1">
    <location>
        <begin position="121"/>
        <end position="134"/>
    </location>
</feature>
<protein>
    <submittedName>
        <fullName evidence="2">Uncharacterized protein</fullName>
    </submittedName>
</protein>
<proteinExistence type="predicted"/>
<evidence type="ECO:0000313" key="3">
    <source>
        <dbReference type="Proteomes" id="UP000282674"/>
    </source>
</evidence>